<evidence type="ECO:0000313" key="2">
    <source>
        <dbReference type="Proteomes" id="UP000596351"/>
    </source>
</evidence>
<proteinExistence type="predicted"/>
<protein>
    <submittedName>
        <fullName evidence="1">Uncharacterized protein</fullName>
    </submittedName>
</protein>
<geneLocation type="plasmid" evidence="1 2">
    <name>p1</name>
</geneLocation>
<accession>A0ABX7F113</accession>
<gene>
    <name evidence="1" type="ORF">D4A92_22210</name>
</gene>
<evidence type="ECO:0000313" key="1">
    <source>
        <dbReference type="EMBL" id="QRF54252.1"/>
    </source>
</evidence>
<sequence length="87" mass="10089">MPLDIGIEIGIEIKKIRQYQTKRLLPKKRRARVLERVGRDEDLPPTLPIVPTQFAALHVFQPAFCRRELSARADQQLPKVFLPEAEM</sequence>
<keyword evidence="1" id="KW-0614">Plasmid</keyword>
<name>A0ABX7F113_9HYPH</name>
<dbReference type="Proteomes" id="UP000596351">
    <property type="component" value="Plasmid p1"/>
</dbReference>
<organism evidence="1 2">
    <name type="scientific">Rhizobium rosettiformans</name>
    <dbReference type="NCBI Taxonomy" id="1368430"/>
    <lineage>
        <taxon>Bacteria</taxon>
        <taxon>Pseudomonadati</taxon>
        <taxon>Pseudomonadota</taxon>
        <taxon>Alphaproteobacteria</taxon>
        <taxon>Hyphomicrobiales</taxon>
        <taxon>Rhizobiaceae</taxon>
        <taxon>Rhizobium/Agrobacterium group</taxon>
        <taxon>Rhizobium</taxon>
    </lineage>
</organism>
<reference evidence="1 2" key="1">
    <citation type="submission" date="2018-09" db="EMBL/GenBank/DDBJ databases">
        <title>Rhizobium sp. MAE2-X.</title>
        <authorList>
            <person name="Lee Y."/>
            <person name="Jeon C.O."/>
        </authorList>
    </citation>
    <scope>NUCLEOTIDE SEQUENCE [LARGE SCALE GENOMIC DNA]</scope>
    <source>
        <strain evidence="1 2">MAE2-X</strain>
        <plasmid evidence="1 2">p1</plasmid>
    </source>
</reference>
<dbReference type="EMBL" id="CP032406">
    <property type="protein sequence ID" value="QRF54252.1"/>
    <property type="molecule type" value="Genomic_DNA"/>
</dbReference>
<keyword evidence="2" id="KW-1185">Reference proteome</keyword>